<evidence type="ECO:0000313" key="4">
    <source>
        <dbReference type="EMBL" id="RFU61212.1"/>
    </source>
</evidence>
<keyword evidence="2" id="KW-0732">Signal</keyword>
<comment type="caution">
    <text evidence="4">The sequence shown here is derived from an EMBL/GenBank/DDBJ whole genome shotgun (WGS) entry which is preliminary data.</text>
</comment>
<protein>
    <recommendedName>
        <fullName evidence="3">Glycosyl hydrolase family 98 putative carbohydrate-binding module domain-containing protein</fullName>
    </recommendedName>
</protein>
<dbReference type="InterPro" id="IPR008979">
    <property type="entry name" value="Galactose-bd-like_sf"/>
</dbReference>
<evidence type="ECO:0000256" key="1">
    <source>
        <dbReference type="SAM" id="Coils"/>
    </source>
</evidence>
<sequence>MEGSMKKISVIIVMLLCFGLSFSTTTSAKAESVADLKKKNAALEKQVASLKAQNAKLKKSIPTVSSGKIFTNGVQNGTSRFLSWSGRNYVEVDDIIPVLTNYTDNQIKYDATRKALYLGVMPSKGIIALTNMKEYSKHEVVIDYNLSINNKRYSKNLLGTNTTPFRGKINYKIDGKYSSLKFFYGMSDYASKKSNIVITGDGNELFHSGELDYQTDAKYAEVDLRGIKFLTIDLGTSAVIGNPTLSPK</sequence>
<name>A0A372L858_9BACI</name>
<feature type="signal peptide" evidence="2">
    <location>
        <begin position="1"/>
        <end position="30"/>
    </location>
</feature>
<dbReference type="AlphaFoldDB" id="A0A372L858"/>
<accession>A0A372L858</accession>
<evidence type="ECO:0000259" key="3">
    <source>
        <dbReference type="Pfam" id="PF08305"/>
    </source>
</evidence>
<feature type="domain" description="Glycosyl hydrolase family 98 putative carbohydrate-binding module" evidence="3">
    <location>
        <begin position="137"/>
        <end position="232"/>
    </location>
</feature>
<evidence type="ECO:0000313" key="5">
    <source>
        <dbReference type="Proteomes" id="UP000262939"/>
    </source>
</evidence>
<proteinExistence type="predicted"/>
<dbReference type="EMBL" id="QVTD01000016">
    <property type="protein sequence ID" value="RFU61212.1"/>
    <property type="molecule type" value="Genomic_DNA"/>
</dbReference>
<keyword evidence="5" id="KW-1185">Reference proteome</keyword>
<feature type="chain" id="PRO_5016786322" description="Glycosyl hydrolase family 98 putative carbohydrate-binding module domain-containing protein" evidence="2">
    <location>
        <begin position="31"/>
        <end position="248"/>
    </location>
</feature>
<gene>
    <name evidence="4" type="ORF">D0466_18510</name>
</gene>
<dbReference type="InterPro" id="IPR013222">
    <property type="entry name" value="Glyco_hyd_98_carb-bd"/>
</dbReference>
<feature type="coiled-coil region" evidence="1">
    <location>
        <begin position="33"/>
        <end position="60"/>
    </location>
</feature>
<dbReference type="Gene3D" id="2.60.120.1060">
    <property type="entry name" value="NPCBM/NEW2 domain"/>
    <property type="match status" value="1"/>
</dbReference>
<keyword evidence="1" id="KW-0175">Coiled coil</keyword>
<dbReference type="InterPro" id="IPR038637">
    <property type="entry name" value="NPCBM_sf"/>
</dbReference>
<evidence type="ECO:0000256" key="2">
    <source>
        <dbReference type="SAM" id="SignalP"/>
    </source>
</evidence>
<dbReference type="Proteomes" id="UP000262939">
    <property type="component" value="Unassembled WGS sequence"/>
</dbReference>
<organism evidence="4 5">
    <name type="scientific">Peribacillus glennii</name>
    <dbReference type="NCBI Taxonomy" id="2303991"/>
    <lineage>
        <taxon>Bacteria</taxon>
        <taxon>Bacillati</taxon>
        <taxon>Bacillota</taxon>
        <taxon>Bacilli</taxon>
        <taxon>Bacillales</taxon>
        <taxon>Bacillaceae</taxon>
        <taxon>Peribacillus</taxon>
    </lineage>
</organism>
<dbReference type="Pfam" id="PF08305">
    <property type="entry name" value="NPCBM"/>
    <property type="match status" value="1"/>
</dbReference>
<dbReference type="SUPFAM" id="SSF49785">
    <property type="entry name" value="Galactose-binding domain-like"/>
    <property type="match status" value="1"/>
</dbReference>
<reference evidence="4 5" key="1">
    <citation type="submission" date="2018-08" db="EMBL/GenBank/DDBJ databases">
        <title>Bacillus chawlae sp. nov., Bacillus glennii sp. nov., and Bacillus saganii sp. nov. Isolated from the Vehicle Assembly Building at Kennedy Space Center where the Viking Spacecraft were Assembled.</title>
        <authorList>
            <person name="Seuylemezian A."/>
            <person name="Vaishampayan P."/>
        </authorList>
    </citation>
    <scope>NUCLEOTIDE SEQUENCE [LARGE SCALE GENOMIC DNA]</scope>
    <source>
        <strain evidence="4 5">V44-8</strain>
    </source>
</reference>